<protein>
    <submittedName>
        <fullName evidence="2">DUF4360 domain-containing protein</fullName>
    </submittedName>
</protein>
<accession>A0ABT1R9A4</accession>
<dbReference type="SUPFAM" id="SSF103515">
    <property type="entry name" value="Autotransporter"/>
    <property type="match status" value="1"/>
</dbReference>
<dbReference type="RefSeq" id="WP_256118387.1">
    <property type="nucleotide sequence ID" value="NZ_WHSB02000006.1"/>
</dbReference>
<dbReference type="PANTHER" id="PTHR38847">
    <property type="match status" value="1"/>
</dbReference>
<sequence>MRLPLRLALLAAASVQLPGLALAANGCADGTFSSTQSPDGNATSILFDDFSAMAGGASGVRRATSSCKLSVPVTQKDGHSVYNVDYRGFASTEDGQTASLRTTQDGKQILKYEIKGSLQDDVAISDRVGVSGSDTLDLAVILDATGPLDENGFESTLSIDSIDFARIGFTTTASVVGSMNQIARQRQSITLDLMDTAQNLLGQKSRFDEGSYLAAFASSDAAAGFNGRWEAGNGVSVLGGAAIVNPNRTEVALDTLALLAGAVRYTTPATTWRAFGEAGAWGSPDVSASLSRSYVNLDSLVFASGTPSGSLVSAYGRLGVIYAPDDANEIALSTRFTRSWLDLDGYDEDASGKNLFAAHIKGGRSHSDTVSAELAWSRRLDDRLDYTLLGAVGRTFAGSNGVKASVDWVGDVKGKAEDQNFATVGGRVGWKFDERWQVDTAVSATFRENDKPDWNIGGQLKASF</sequence>
<dbReference type="InterPro" id="IPR036709">
    <property type="entry name" value="Autotransporte_beta_dom_sf"/>
</dbReference>
<name>A0ABT1R9A4_9HYPH</name>
<keyword evidence="3" id="KW-1185">Reference proteome</keyword>
<dbReference type="Gene3D" id="2.40.128.130">
    <property type="entry name" value="Autotransporter beta-domain"/>
    <property type="match status" value="1"/>
</dbReference>
<gene>
    <name evidence="2" type="ORF">GB927_017000</name>
</gene>
<organism evidence="2 3">
    <name type="scientific">Shinella lacus</name>
    <dbReference type="NCBI Taxonomy" id="2654216"/>
    <lineage>
        <taxon>Bacteria</taxon>
        <taxon>Pseudomonadati</taxon>
        <taxon>Pseudomonadota</taxon>
        <taxon>Alphaproteobacteria</taxon>
        <taxon>Hyphomicrobiales</taxon>
        <taxon>Rhizobiaceae</taxon>
        <taxon>Shinella</taxon>
    </lineage>
</organism>
<dbReference type="EMBL" id="WHSB02000006">
    <property type="protein sequence ID" value="MCQ4631752.1"/>
    <property type="molecule type" value="Genomic_DNA"/>
</dbReference>
<feature type="signal peptide" evidence="1">
    <location>
        <begin position="1"/>
        <end position="23"/>
    </location>
</feature>
<reference evidence="2" key="1">
    <citation type="submission" date="2021-07" db="EMBL/GenBank/DDBJ databases">
        <title>Shinella sp. nov., a novel member of the genus Shinella from water.</title>
        <authorList>
            <person name="Deng Y."/>
        </authorList>
    </citation>
    <scope>NUCLEOTIDE SEQUENCE</scope>
    <source>
        <strain evidence="2">CPCC 100929</strain>
    </source>
</reference>
<evidence type="ECO:0000313" key="3">
    <source>
        <dbReference type="Proteomes" id="UP000996601"/>
    </source>
</evidence>
<feature type="chain" id="PRO_5045800379" evidence="1">
    <location>
        <begin position="24"/>
        <end position="464"/>
    </location>
</feature>
<dbReference type="InterPro" id="IPR025649">
    <property type="entry name" value="DUF4360"/>
</dbReference>
<dbReference type="PANTHER" id="PTHR38847:SF1">
    <property type="entry name" value="PSEUDOURIDINE SYNTHASE RSUA_RLUA-LIKE DOMAIN-CONTAINING PROTEIN"/>
    <property type="match status" value="1"/>
</dbReference>
<proteinExistence type="predicted"/>
<evidence type="ECO:0000313" key="2">
    <source>
        <dbReference type="EMBL" id="MCQ4631752.1"/>
    </source>
</evidence>
<dbReference type="Proteomes" id="UP000996601">
    <property type="component" value="Unassembled WGS sequence"/>
</dbReference>
<comment type="caution">
    <text evidence="2">The sequence shown here is derived from an EMBL/GenBank/DDBJ whole genome shotgun (WGS) entry which is preliminary data.</text>
</comment>
<evidence type="ECO:0000256" key="1">
    <source>
        <dbReference type="SAM" id="SignalP"/>
    </source>
</evidence>
<keyword evidence="1" id="KW-0732">Signal</keyword>
<dbReference type="Pfam" id="PF14273">
    <property type="entry name" value="DUF4360"/>
    <property type="match status" value="1"/>
</dbReference>